<comment type="caution">
    <text evidence="2">The sequence shown here is derived from an EMBL/GenBank/DDBJ whole genome shotgun (WGS) entry which is preliminary data.</text>
</comment>
<feature type="domain" description="Haem-binding uptake Tiki superfamily ChaN" evidence="1">
    <location>
        <begin position="60"/>
        <end position="265"/>
    </location>
</feature>
<evidence type="ECO:0000313" key="3">
    <source>
        <dbReference type="Proteomes" id="UP000002969"/>
    </source>
</evidence>
<protein>
    <recommendedName>
        <fullName evidence="1">Haem-binding uptake Tiki superfamily ChaN domain-containing protein</fullName>
    </recommendedName>
</protein>
<dbReference type="CDD" id="cd14727">
    <property type="entry name" value="ChanN-like"/>
    <property type="match status" value="1"/>
</dbReference>
<keyword evidence="3" id="KW-1185">Reference proteome</keyword>
<dbReference type="Pfam" id="PF04187">
    <property type="entry name" value="Cofac_haem_bdg"/>
    <property type="match status" value="1"/>
</dbReference>
<proteinExistence type="predicted"/>
<dbReference type="Gene3D" id="3.40.50.11550">
    <property type="match status" value="2"/>
</dbReference>
<organism evidence="2 3">
    <name type="scientific">Chryseobacterium gleum ATCC 35910</name>
    <dbReference type="NCBI Taxonomy" id="525257"/>
    <lineage>
        <taxon>Bacteria</taxon>
        <taxon>Pseudomonadati</taxon>
        <taxon>Bacteroidota</taxon>
        <taxon>Flavobacteriia</taxon>
        <taxon>Flavobacteriales</taxon>
        <taxon>Weeksellaceae</taxon>
        <taxon>Chryseobacterium group</taxon>
        <taxon>Chryseobacterium</taxon>
    </lineage>
</organism>
<dbReference type="InterPro" id="IPR007314">
    <property type="entry name" value="Cofac_haem-bd_dom"/>
</dbReference>
<sequence length="311" mass="35850">MTNDLQLPEYLCNLWLNYKNKMKNIFIAILIAGFCSLKAQDFKAYQFYDKKGKEVKTEKLVKELAEYDVVFFGENHNSSINHWLQLKITEALFAKKNGQLMLGAEMFERDNQAQLDQYLNGKFDAKTFKDSARLWNNYATDYKPLVDFAKDKKLKFIATNIPRRYASQTAKEGLESLNTLSEKEKTYIAQLPIKVTLDTPGYPEMKKMMGDHAEGTKVMNFISAQATKDATMAESILKNYQAGKTFVHYNGNYHSKEFGGIYWYIKQKNPNLKMAVISVFESEDPELKVPAKDYIPTDFNLIIPADMTKTF</sequence>
<accession>A0ABN0AR15</accession>
<gene>
    <name evidence="2" type="ORF">HMPREF0204_14552</name>
</gene>
<reference evidence="2" key="1">
    <citation type="submission" date="2010-06" db="EMBL/GenBank/DDBJ databases">
        <authorList>
            <person name="Muzny D."/>
            <person name="Qin X."/>
            <person name="Buhay C."/>
            <person name="Dugan-Rocha S."/>
            <person name="Ding Y."/>
            <person name="Chen G."/>
            <person name="Hawes A."/>
            <person name="Holder M."/>
            <person name="Jhangiani S."/>
            <person name="Johnson A."/>
            <person name="Khan Z."/>
            <person name="Li Z."/>
            <person name="Liu W."/>
            <person name="Liu X."/>
            <person name="Perez L."/>
            <person name="Shen H."/>
            <person name="Wang Q."/>
            <person name="Watt J."/>
            <person name="Xi L."/>
            <person name="Xin Y."/>
            <person name="Zhou J."/>
            <person name="Deng J."/>
            <person name="Jiang H."/>
            <person name="Liu Y."/>
            <person name="Qu J."/>
            <person name="Song X.-Z."/>
            <person name="Zhang L."/>
            <person name="Villasana D."/>
            <person name="Johnson A."/>
            <person name="Liu J."/>
            <person name="Liyanage D."/>
            <person name="Lorensuhewa L."/>
            <person name="Robinson T."/>
            <person name="Song A."/>
            <person name="Song B.-B."/>
            <person name="Dinh H."/>
            <person name="Thornton R."/>
            <person name="Coyle M."/>
            <person name="Francisco L."/>
            <person name="Jackson L."/>
            <person name="Javaid M."/>
            <person name="Korchina V."/>
            <person name="Kovar C."/>
            <person name="Mata R."/>
            <person name="Mathew T."/>
            <person name="Ngo R."/>
            <person name="Nguyen L."/>
            <person name="Nguyen N."/>
            <person name="Okwuonu G."/>
            <person name="Ongeri F."/>
            <person name="Pham C."/>
            <person name="Simmons D."/>
            <person name="Wilczek-Boney K."/>
            <person name="Hale W."/>
            <person name="Jakkamsetti A."/>
            <person name="Pham P."/>
            <person name="Ruth R."/>
            <person name="San Lucas F."/>
            <person name="Warren J."/>
            <person name="Zhang J."/>
            <person name="Zhao Z."/>
            <person name="Zhou C."/>
            <person name="Zhu D."/>
            <person name="Lee S."/>
            <person name="Bess C."/>
            <person name="Blankenburg K."/>
            <person name="Forbes L."/>
            <person name="Fu Q."/>
            <person name="Gubbala S."/>
            <person name="Hirani K."/>
            <person name="Jayaseelan J.C."/>
            <person name="Lara F."/>
            <person name="Munidasa M."/>
            <person name="Palculict T."/>
            <person name="Patil S."/>
            <person name="Pu L.-L."/>
            <person name="Saada N."/>
            <person name="Tang L."/>
            <person name="Weissenberger G."/>
            <person name="Zhu Y."/>
            <person name="Hemphill L."/>
            <person name="Shang Y."/>
            <person name="Youmans B."/>
            <person name="Ayvaz T."/>
            <person name="Ross M."/>
            <person name="Santibanez J."/>
            <person name="Aqrawi P."/>
            <person name="Gross S."/>
            <person name="Joshi V."/>
            <person name="Fowler G."/>
            <person name="Nazareth L."/>
            <person name="Reid J."/>
            <person name="Worley K."/>
            <person name="Petrosino J."/>
            <person name="Highlander S."/>
            <person name="Gibbs R."/>
        </authorList>
    </citation>
    <scope>NUCLEOTIDE SEQUENCE [LARGE SCALE GENOMIC DNA]</scope>
    <source>
        <strain evidence="2">ATCC 35910</strain>
    </source>
</reference>
<dbReference type="SUPFAM" id="SSF159501">
    <property type="entry name" value="EreA/ChaN-like"/>
    <property type="match status" value="1"/>
</dbReference>
<name>A0ABN0AR15_CHRGE</name>
<evidence type="ECO:0000313" key="2">
    <source>
        <dbReference type="EMBL" id="EFK35483.1"/>
    </source>
</evidence>
<dbReference type="Proteomes" id="UP000002969">
    <property type="component" value="Unassembled WGS sequence"/>
</dbReference>
<evidence type="ECO:0000259" key="1">
    <source>
        <dbReference type="Pfam" id="PF04187"/>
    </source>
</evidence>
<dbReference type="EMBL" id="ACKQ02000007">
    <property type="protein sequence ID" value="EFK35483.1"/>
    <property type="molecule type" value="Genomic_DNA"/>
</dbReference>